<gene>
    <name evidence="3" type="ORF">U9M48_022894</name>
</gene>
<proteinExistence type="predicted"/>
<feature type="coiled-coil region" evidence="1">
    <location>
        <begin position="1478"/>
        <end position="1526"/>
    </location>
</feature>
<evidence type="ECO:0000256" key="1">
    <source>
        <dbReference type="SAM" id="Coils"/>
    </source>
</evidence>
<dbReference type="PANTHER" id="PTHR43939:SF68">
    <property type="entry name" value="CENTROSOMAL PROTEIN OF 290 KDA-LIKE"/>
    <property type="match status" value="1"/>
</dbReference>
<evidence type="ECO:0000313" key="4">
    <source>
        <dbReference type="Proteomes" id="UP001341281"/>
    </source>
</evidence>
<organism evidence="3 4">
    <name type="scientific">Paspalum notatum var. saurae</name>
    <dbReference type="NCBI Taxonomy" id="547442"/>
    <lineage>
        <taxon>Eukaryota</taxon>
        <taxon>Viridiplantae</taxon>
        <taxon>Streptophyta</taxon>
        <taxon>Embryophyta</taxon>
        <taxon>Tracheophyta</taxon>
        <taxon>Spermatophyta</taxon>
        <taxon>Magnoliopsida</taxon>
        <taxon>Liliopsida</taxon>
        <taxon>Poales</taxon>
        <taxon>Poaceae</taxon>
        <taxon>PACMAD clade</taxon>
        <taxon>Panicoideae</taxon>
        <taxon>Andropogonodae</taxon>
        <taxon>Paspaleae</taxon>
        <taxon>Paspalinae</taxon>
        <taxon>Paspalum</taxon>
    </lineage>
</organism>
<feature type="coiled-coil region" evidence="1">
    <location>
        <begin position="832"/>
        <end position="904"/>
    </location>
</feature>
<evidence type="ECO:0000313" key="3">
    <source>
        <dbReference type="EMBL" id="WVZ74748.1"/>
    </source>
</evidence>
<feature type="coiled-coil region" evidence="1">
    <location>
        <begin position="386"/>
        <end position="420"/>
    </location>
</feature>
<protein>
    <submittedName>
        <fullName evidence="3">Uncharacterized protein</fullName>
    </submittedName>
</protein>
<dbReference type="PANTHER" id="PTHR43939">
    <property type="entry name" value="COILED-COIL DOMAIN-CONTAINING PROTEIN 158"/>
    <property type="match status" value="1"/>
</dbReference>
<feature type="region of interest" description="Disordered" evidence="2">
    <location>
        <begin position="1"/>
        <end position="92"/>
    </location>
</feature>
<reference evidence="3 4" key="1">
    <citation type="submission" date="2024-02" db="EMBL/GenBank/DDBJ databases">
        <title>High-quality chromosome-scale genome assembly of Pensacola bahiagrass (Paspalum notatum Flugge var. saurae).</title>
        <authorList>
            <person name="Vega J.M."/>
            <person name="Podio M."/>
            <person name="Orjuela J."/>
            <person name="Siena L.A."/>
            <person name="Pessino S.C."/>
            <person name="Combes M.C."/>
            <person name="Mariac C."/>
            <person name="Albertini E."/>
            <person name="Pupilli F."/>
            <person name="Ortiz J.P.A."/>
            <person name="Leblanc O."/>
        </authorList>
    </citation>
    <scope>NUCLEOTIDE SEQUENCE [LARGE SCALE GENOMIC DNA]</scope>
    <source>
        <strain evidence="3">R1</strain>
        <tissue evidence="3">Leaf</tissue>
    </source>
</reference>
<feature type="coiled-coil region" evidence="1">
    <location>
        <begin position="323"/>
        <end position="357"/>
    </location>
</feature>
<feature type="coiled-coil region" evidence="1">
    <location>
        <begin position="1586"/>
        <end position="1613"/>
    </location>
</feature>
<dbReference type="Proteomes" id="UP001341281">
    <property type="component" value="Chromosome 05"/>
</dbReference>
<name>A0AAQ3TKI4_PASNO</name>
<feature type="coiled-coil region" evidence="1">
    <location>
        <begin position="1348"/>
        <end position="1403"/>
    </location>
</feature>
<keyword evidence="1" id="KW-0175">Coiled coil</keyword>
<keyword evidence="4" id="KW-1185">Reference proteome</keyword>
<feature type="compositionally biased region" description="Low complexity" evidence="2">
    <location>
        <begin position="10"/>
        <end position="27"/>
    </location>
</feature>
<dbReference type="EMBL" id="CP144749">
    <property type="protein sequence ID" value="WVZ74748.1"/>
    <property type="molecule type" value="Genomic_DNA"/>
</dbReference>
<feature type="coiled-coil region" evidence="1">
    <location>
        <begin position="692"/>
        <end position="782"/>
    </location>
</feature>
<sequence length="1754" mass="194548">MGDHSDSDSSPKSSSSSSSSARRGSSPQRGRVHSDESGSSDGVLVELPAQEARSPGADPDAGVLVSMPADDATSGETFEDAPDDLAAAGSRSARSLDESMAVIDFPEVSSAGAELHKYQEEKAAFARETVALRRMLQEMVGREASVPLHGEDADDTLLHSMLDDCSRLALELNSVARAREQEIESLHARAAEAEVSREVADAYLGSWREGSEQAVGRMLASIDAVVGQDDASFEGADQDGLSILERKTSLLVERYRQVSMGIEQLEQVLAEVKPGFVATGQGDLATILGIVTDELVSSKRNEVDFLQKMNAFDEEKKAIVVELEEVKAARDAANAEASKAKTEFEQMEHKLSTTKEKLSMAVTKGKSLVQHRDSLKQALAEKTGELQSCMAELQKKSDALQAAESKVEELTGLLNEKTDEHEKCLDELRETYSAWEASKTTIEQLNEANGALTSLQASLALKDGVLQHIEEIVSETAFPEDLLSLEMTDRLRWLVEQKKIADMIFSEHHKVKDILSSVDIPHSVLTGELDSQISWLVSSLKQSKDDALRSHSESADMLARLTAHESKLVSMHEEIDRLTIVLLEEKQEKDMLVNEHSELMSVYNAAVNKLSAVSSQNNELINAFAEFSDFTLEGNEPLDIAKLVQQGRSKIQQTIKSSPIESDFEKLQTLLYTLDQESTLCKIILEEDMIDRSERTGELQKMAEEIHALKNEKDSVQKELERVEERSALLREKLSMAVKKGKGLVHEREGLKQVLDEKSSEIENLKQVLEGKHSEIEKLKHALDENISVTDNVRQALDRKSSEIERLKHALDESCMETENLNQALVEKTSEAGILKQELDAKSMDIENLRHEIESRESAITDLREHAEHLSLQGAHLEKLQIDIVTLNDEKGKLESMLEEARASWGTLADSISSLTLPVDHPSEEPVEKISQIAQYIQESQVAKSSLDNELYKANEQITLHASRLSDALSTINMLEDELSKLKDHISSISEEKHQIQSRAAAVEEELEKTNEELAIHVNKLDDANTTINSLQDELAQARSNISILDAEKNEAETKYETEINALNAKLTKCLEELDKTHGNLQSHSIEHHGYLEKLTMLLTDDSLLSLIAEEFGKTISSLRDMGVLVKSMHEQLSAKGFQSDPVVEDSELSTLLSLSGYDSFVRERLDNSRTGKGNVDGTSSFSTIVEQLSNQAEYFSSFLKDLSAYMNDRIMLVLRALQLASNNFAHTLEEHGTLKIELGNKDAHNRAQESEVLSLQKELGEMSSKCIYCIQQIKTVSDDVVDLGYAIELATGSSSIGSEIEGTVSNLKDEDASDYNKVADTLLSTINRLKSNSKKLPAIKEFVITSLDGLKMRLKQAESAAENASHDNQLSFERVCILENELETLRDEYNKMELQMQEYKEREGTMKARELQLPSPDHTQITADRGITDGAISKSQMEALVEKINKLNIPSGESNLQREEATSSSPIDKLFAAIDEFSALQREVQTLRYENEDLQLNVESYTREIEQLREVSRNNDLNYRELESKRSELLEVTVSMERMVQRLGYLGGKDVVEDNKPATTQALLSKLEKLIIASSTDAGNDKSMIQELGAKLQSRENAVNELSTKVKMLEDMYHARLAQPDASKDRSFEASSSAIGSDMSEIEDVGPVGKASISSVSTAAHARTMRKGSSDHLVLNIGSESERLIASQDSDDKGRIKSLHTSGLIPAQGKHIADRVDAIWVSGSQILMNRPRARLGLIVYWLFLHLWLLGSIL</sequence>
<dbReference type="SUPFAM" id="SSF57997">
    <property type="entry name" value="Tropomyosin"/>
    <property type="match status" value="1"/>
</dbReference>
<dbReference type="Gene3D" id="1.10.287.1490">
    <property type="match status" value="2"/>
</dbReference>
<accession>A0AAQ3TKI4</accession>
<evidence type="ECO:0000256" key="2">
    <source>
        <dbReference type="SAM" id="MobiDB-lite"/>
    </source>
</evidence>
<feature type="coiled-coil region" evidence="1">
    <location>
        <begin position="965"/>
        <end position="1055"/>
    </location>
</feature>